<sequence length="49" mass="5267">MRSLLALQFTISVVLFLATLQVQTAIAGVGKEFITVYSSNLYGESEPCG</sequence>
<dbReference type="AlphaFoldDB" id="A0A1M7Y139"/>
<dbReference type="EMBL" id="FRFE01000004">
    <property type="protein sequence ID" value="SHO45460.1"/>
    <property type="molecule type" value="Genomic_DNA"/>
</dbReference>
<protein>
    <submittedName>
        <fullName evidence="1">Uncharacterized protein</fullName>
    </submittedName>
</protein>
<keyword evidence="2" id="KW-1185">Reference proteome</keyword>
<evidence type="ECO:0000313" key="2">
    <source>
        <dbReference type="Proteomes" id="UP000184603"/>
    </source>
</evidence>
<gene>
    <name evidence="1" type="ORF">SAMN02745220_01095</name>
</gene>
<organism evidence="1 2">
    <name type="scientific">Desulfopila aestuarii DSM 18488</name>
    <dbReference type="NCBI Taxonomy" id="1121416"/>
    <lineage>
        <taxon>Bacteria</taxon>
        <taxon>Pseudomonadati</taxon>
        <taxon>Thermodesulfobacteriota</taxon>
        <taxon>Desulfobulbia</taxon>
        <taxon>Desulfobulbales</taxon>
        <taxon>Desulfocapsaceae</taxon>
        <taxon>Desulfopila</taxon>
    </lineage>
</organism>
<proteinExistence type="predicted"/>
<accession>A0A1M7Y139</accession>
<reference evidence="1 2" key="1">
    <citation type="submission" date="2016-12" db="EMBL/GenBank/DDBJ databases">
        <authorList>
            <person name="Song W.-J."/>
            <person name="Kurnit D.M."/>
        </authorList>
    </citation>
    <scope>NUCLEOTIDE SEQUENCE [LARGE SCALE GENOMIC DNA]</scope>
    <source>
        <strain evidence="1 2">DSM 18488</strain>
    </source>
</reference>
<dbReference type="STRING" id="1121416.SAMN02745220_01095"/>
<dbReference type="Proteomes" id="UP000184603">
    <property type="component" value="Unassembled WGS sequence"/>
</dbReference>
<name>A0A1M7Y139_9BACT</name>
<evidence type="ECO:0000313" key="1">
    <source>
        <dbReference type="EMBL" id="SHO45460.1"/>
    </source>
</evidence>